<evidence type="ECO:0000313" key="1">
    <source>
        <dbReference type="EMBL" id="WBO61890.1"/>
    </source>
</evidence>
<dbReference type="Proteomes" id="UP001212326">
    <property type="component" value="Chromosome"/>
</dbReference>
<reference evidence="1 2" key="1">
    <citation type="submission" date="2022-12" db="EMBL/GenBank/DDBJ databases">
        <authorList>
            <person name="Mo P."/>
        </authorList>
    </citation>
    <scope>NUCLEOTIDE SEQUENCE [LARGE SCALE GENOMIC DNA]</scope>
    <source>
        <strain evidence="1 2">HUAS 2-6</strain>
    </source>
</reference>
<proteinExistence type="predicted"/>
<accession>A0ABY7NUZ6</accession>
<dbReference type="EMBL" id="CP115300">
    <property type="protein sequence ID" value="WBO61890.1"/>
    <property type="molecule type" value="Genomic_DNA"/>
</dbReference>
<evidence type="ECO:0008006" key="3">
    <source>
        <dbReference type="Google" id="ProtNLM"/>
    </source>
</evidence>
<keyword evidence="2" id="KW-1185">Reference proteome</keyword>
<protein>
    <recommendedName>
        <fullName evidence="3">Nudix hydrolase domain-containing protein</fullName>
    </recommendedName>
</protein>
<organism evidence="1 2">
    <name type="scientific">Streptomyces camelliae</name>
    <dbReference type="NCBI Taxonomy" id="3004093"/>
    <lineage>
        <taxon>Bacteria</taxon>
        <taxon>Bacillati</taxon>
        <taxon>Actinomycetota</taxon>
        <taxon>Actinomycetes</taxon>
        <taxon>Kitasatosporales</taxon>
        <taxon>Streptomycetaceae</taxon>
        <taxon>Streptomyces</taxon>
    </lineage>
</organism>
<name>A0ABY7NUZ6_9ACTN</name>
<sequence length="68" mass="7316">MREETGAELSTVPKLIGIHHRADVEGTAIRLSHEHDDHAFVAPDALAGLLPSAHTGTLKILDAARTQR</sequence>
<evidence type="ECO:0000313" key="2">
    <source>
        <dbReference type="Proteomes" id="UP001212326"/>
    </source>
</evidence>
<gene>
    <name evidence="1" type="ORF">O1G22_03065</name>
</gene>
<dbReference type="RefSeq" id="WP_270079843.1">
    <property type="nucleotide sequence ID" value="NZ_CP115300.1"/>
</dbReference>